<dbReference type="AlphaFoldDB" id="A0A2W1LRV8"/>
<name>A0A2W1LRV8_9BACL</name>
<organism evidence="1 2">
    <name type="scientific">Paenibacillus sambharensis</name>
    <dbReference type="NCBI Taxonomy" id="1803190"/>
    <lineage>
        <taxon>Bacteria</taxon>
        <taxon>Bacillati</taxon>
        <taxon>Bacillota</taxon>
        <taxon>Bacilli</taxon>
        <taxon>Bacillales</taxon>
        <taxon>Paenibacillaceae</taxon>
        <taxon>Paenibacillus</taxon>
    </lineage>
</organism>
<protein>
    <submittedName>
        <fullName evidence="1">Uncharacterized protein</fullName>
    </submittedName>
</protein>
<comment type="caution">
    <text evidence="1">The sequence shown here is derived from an EMBL/GenBank/DDBJ whole genome shotgun (WGS) entry which is preliminary data.</text>
</comment>
<keyword evidence="2" id="KW-1185">Reference proteome</keyword>
<evidence type="ECO:0000313" key="2">
    <source>
        <dbReference type="Proteomes" id="UP000249522"/>
    </source>
</evidence>
<dbReference type="OrthoDB" id="2082325at2"/>
<evidence type="ECO:0000313" key="1">
    <source>
        <dbReference type="EMBL" id="PZD97224.1"/>
    </source>
</evidence>
<sequence length="146" mass="16595">MQLGPEPPRPEITYGEFPITLVYELKGERKEIKDAVICEFDGFGANEATGKFREWKMKLESGQEEITLLRIDDSEQIYSPSGFCHYYMDDLSEGVSYDPASLKAALLVKRGGSVMTSRISEKELFDKYNIKLISSDFSQPITNSYK</sequence>
<proteinExistence type="predicted"/>
<dbReference type="Proteomes" id="UP000249522">
    <property type="component" value="Unassembled WGS sequence"/>
</dbReference>
<reference evidence="1 2" key="1">
    <citation type="submission" date="2018-06" db="EMBL/GenBank/DDBJ databases">
        <title>Paenibacillus imtechensis sp. nov.</title>
        <authorList>
            <person name="Pinnaka A.K."/>
            <person name="Singh H."/>
            <person name="Kaur M."/>
        </authorList>
    </citation>
    <scope>NUCLEOTIDE SEQUENCE [LARGE SCALE GENOMIC DNA]</scope>
    <source>
        <strain evidence="1 2">SMB1</strain>
    </source>
</reference>
<gene>
    <name evidence="1" type="ORF">DNH61_03810</name>
</gene>
<accession>A0A2W1LRV8</accession>
<dbReference type="EMBL" id="QKRB01000030">
    <property type="protein sequence ID" value="PZD97224.1"/>
    <property type="molecule type" value="Genomic_DNA"/>
</dbReference>